<organism evidence="4 5">
    <name type="scientific">miscellaneous Crenarchaeota group-15 archaeon DG-45</name>
    <dbReference type="NCBI Taxonomy" id="1685127"/>
    <lineage>
        <taxon>Archaea</taxon>
        <taxon>Candidatus Bathyarchaeota</taxon>
        <taxon>MCG-15</taxon>
    </lineage>
</organism>
<evidence type="ECO:0000256" key="1">
    <source>
        <dbReference type="ARBA" id="ARBA00022849"/>
    </source>
</evidence>
<dbReference type="GO" id="GO:0046685">
    <property type="term" value="P:response to arsenic-containing substance"/>
    <property type="evidence" value="ECO:0007669"/>
    <property type="project" value="UniProtKB-KW"/>
</dbReference>
<dbReference type="PANTHER" id="PTHR43428:SF1">
    <property type="entry name" value="ARSENATE REDUCTASE"/>
    <property type="match status" value="1"/>
</dbReference>
<name>A0A0M0BKR4_9ARCH</name>
<evidence type="ECO:0000313" key="4">
    <source>
        <dbReference type="EMBL" id="KON29212.1"/>
    </source>
</evidence>
<keyword evidence="1" id="KW-0059">Arsenical resistance</keyword>
<reference evidence="4 5" key="1">
    <citation type="submission" date="2015-06" db="EMBL/GenBank/DDBJ databases">
        <title>New insights into the roles of widespread benthic archaea in carbon and nitrogen cycling.</title>
        <authorList>
            <person name="Lazar C.S."/>
            <person name="Baker B.J."/>
            <person name="Seitz K.W."/>
            <person name="Hyde A.S."/>
            <person name="Dick G.J."/>
            <person name="Hinrichs K.-U."/>
            <person name="Teske A.P."/>
        </authorList>
    </citation>
    <scope>NUCLEOTIDE SEQUENCE [LARGE SCALE GENOMIC DNA]</scope>
    <source>
        <strain evidence="4">DG-45</strain>
    </source>
</reference>
<dbReference type="InterPro" id="IPR036196">
    <property type="entry name" value="Ptyr_pPase_sf"/>
</dbReference>
<gene>
    <name evidence="4" type="ORF">AC482_07180</name>
</gene>
<comment type="caution">
    <text evidence="4">The sequence shown here is derived from an EMBL/GenBank/DDBJ whole genome shotgun (WGS) entry which is preliminary data.</text>
</comment>
<dbReference type="SUPFAM" id="SSF52788">
    <property type="entry name" value="Phosphotyrosine protein phosphatases I"/>
    <property type="match status" value="1"/>
</dbReference>
<evidence type="ECO:0000259" key="3">
    <source>
        <dbReference type="SMART" id="SM00226"/>
    </source>
</evidence>
<dbReference type="InterPro" id="IPR023485">
    <property type="entry name" value="Ptyr_pPase"/>
</dbReference>
<proteinExistence type="predicted"/>
<feature type="region of interest" description="Disordered" evidence="2">
    <location>
        <begin position="1"/>
        <end position="27"/>
    </location>
</feature>
<dbReference type="PATRIC" id="fig|1685127.3.peg.455"/>
<evidence type="ECO:0000256" key="2">
    <source>
        <dbReference type="SAM" id="MobiDB-lite"/>
    </source>
</evidence>
<protein>
    <recommendedName>
        <fullName evidence="3">Phosphotyrosine protein phosphatase I domain-containing protein</fullName>
    </recommendedName>
</protein>
<dbReference type="Pfam" id="PF01451">
    <property type="entry name" value="LMWPc"/>
    <property type="match status" value="1"/>
</dbReference>
<evidence type="ECO:0000313" key="5">
    <source>
        <dbReference type="Proteomes" id="UP000037210"/>
    </source>
</evidence>
<dbReference type="EMBL" id="LFWZ01000073">
    <property type="protein sequence ID" value="KON29212.1"/>
    <property type="molecule type" value="Genomic_DNA"/>
</dbReference>
<accession>A0A0M0BKR4</accession>
<sequence length="112" mass="12386">MAEAFFNEMTGGEHLGISAGSQPSERVSPAAVEAMAEAGIDIGGQRPKRLTAEMVERADRVVIMGCGEGVCPVVPKEIEDWELDDPEGRPIEEVRRIRDQIRTRVRQLIEEL</sequence>
<dbReference type="SMART" id="SM00226">
    <property type="entry name" value="LMWPc"/>
    <property type="match status" value="1"/>
</dbReference>
<dbReference type="PANTHER" id="PTHR43428">
    <property type="entry name" value="ARSENATE REDUCTASE"/>
    <property type="match status" value="1"/>
</dbReference>
<dbReference type="Gene3D" id="3.40.50.2300">
    <property type="match status" value="1"/>
</dbReference>
<dbReference type="AlphaFoldDB" id="A0A0M0BKR4"/>
<feature type="domain" description="Phosphotyrosine protein phosphatase I" evidence="3">
    <location>
        <begin position="1"/>
        <end position="111"/>
    </location>
</feature>
<dbReference type="Proteomes" id="UP000037210">
    <property type="component" value="Unassembled WGS sequence"/>
</dbReference>